<keyword evidence="3" id="KW-1185">Reference proteome</keyword>
<accession>A0A1G5BW98</accession>
<dbReference type="STRING" id="549386.SAMN02927923_00364"/>
<reference evidence="2 3" key="1">
    <citation type="submission" date="2016-10" db="EMBL/GenBank/DDBJ databases">
        <authorList>
            <person name="de Groot N.N."/>
        </authorList>
    </citation>
    <scope>NUCLEOTIDE SEQUENCE [LARGE SCALE GENOMIC DNA]</scope>
    <source>
        <strain evidence="2 3">CGMCC 1.7666</strain>
    </source>
</reference>
<dbReference type="EMBL" id="FMVJ01000002">
    <property type="protein sequence ID" value="SCX94346.1"/>
    <property type="molecule type" value="Genomic_DNA"/>
</dbReference>
<evidence type="ECO:0000313" key="2">
    <source>
        <dbReference type="EMBL" id="SCX94346.1"/>
    </source>
</evidence>
<dbReference type="AlphaFoldDB" id="A0A1G5BW98"/>
<dbReference type="Proteomes" id="UP000199569">
    <property type="component" value="Unassembled WGS sequence"/>
</dbReference>
<gene>
    <name evidence="2" type="ORF">SAMN02927923_00364</name>
</gene>
<protein>
    <submittedName>
        <fullName evidence="2">Uncharacterized protein</fullName>
    </submittedName>
</protein>
<dbReference type="RefSeq" id="WP_091128874.1">
    <property type="nucleotide sequence ID" value="NZ_FMVJ01000002.1"/>
</dbReference>
<proteinExistence type="predicted"/>
<name>A0A1G5BW98_9HYPH</name>
<evidence type="ECO:0000256" key="1">
    <source>
        <dbReference type="SAM" id="SignalP"/>
    </source>
</evidence>
<feature type="signal peptide" evidence="1">
    <location>
        <begin position="1"/>
        <end position="30"/>
    </location>
</feature>
<dbReference type="OrthoDB" id="9150143at2"/>
<evidence type="ECO:0000313" key="3">
    <source>
        <dbReference type="Proteomes" id="UP000199569"/>
    </source>
</evidence>
<feature type="chain" id="PRO_5011700567" evidence="1">
    <location>
        <begin position="31"/>
        <end position="107"/>
    </location>
</feature>
<organism evidence="2 3">
    <name type="scientific">Microvirga guangxiensis</name>
    <dbReference type="NCBI Taxonomy" id="549386"/>
    <lineage>
        <taxon>Bacteria</taxon>
        <taxon>Pseudomonadati</taxon>
        <taxon>Pseudomonadota</taxon>
        <taxon>Alphaproteobacteria</taxon>
        <taxon>Hyphomicrobiales</taxon>
        <taxon>Methylobacteriaceae</taxon>
        <taxon>Microvirga</taxon>
    </lineage>
</organism>
<keyword evidence="1" id="KW-0732">Signal</keyword>
<sequence>MRRAFTMLGLSTAAFIGAASLTLLPGGTQASSSEATFLVPAADGYGVAECLISNQPCGQVVANTWCEAQGYAKAVSFRQIDAETTGSIQKVSMAAPEDRPISITCSN</sequence>